<dbReference type="PANTHER" id="PTHR13604">
    <property type="entry name" value="DC12-RELATED"/>
    <property type="match status" value="1"/>
</dbReference>
<keyword evidence="5" id="KW-0190">Covalent protein-DNA linkage</keyword>
<evidence type="ECO:0000256" key="8">
    <source>
        <dbReference type="RuleBase" id="RU364100"/>
    </source>
</evidence>
<keyword evidence="4 8" id="KW-0378">Hydrolase</keyword>
<organism evidence="9 10">
    <name type="scientific">Stutzerimonas stutzeri</name>
    <name type="common">Pseudomonas stutzeri</name>
    <dbReference type="NCBI Taxonomy" id="316"/>
    <lineage>
        <taxon>Bacteria</taxon>
        <taxon>Pseudomonadati</taxon>
        <taxon>Pseudomonadota</taxon>
        <taxon>Gammaproteobacteria</taxon>
        <taxon>Pseudomonadales</taxon>
        <taxon>Pseudomonadaceae</taxon>
        <taxon>Stutzerimonas</taxon>
    </lineage>
</organism>
<dbReference type="GO" id="GO:0006508">
    <property type="term" value="P:proteolysis"/>
    <property type="evidence" value="ECO:0007669"/>
    <property type="project" value="UniProtKB-KW"/>
</dbReference>
<sequence length="231" mass="25877">MCGRLAQHRAAEKYLASLGVQATLFGRAPTEEIGRYNVAPHSRVDLLRRVGAGLVWNPERWGWTPSWAQAPVRSDINATREKVAHSAYFRQVWPNRALLCADGWYEWCSVEGQKTKQAYYIRRRDNEPLFIPAIGQFSAAASEPRADDGFRIITADSRGGMLDIHDRRPVVLNALDARAWLSDIGPGDADELLQAHAIAVDAFVWHPVGRDVGNPRNEGPHLIEPIAWSTY</sequence>
<evidence type="ECO:0000313" key="10">
    <source>
        <dbReference type="Proteomes" id="UP000025238"/>
    </source>
</evidence>
<dbReference type="RefSeq" id="WP_038659392.1">
    <property type="nucleotide sequence ID" value="NZ_JAAMQV010000015.1"/>
</dbReference>
<dbReference type="GO" id="GO:0106300">
    <property type="term" value="P:protein-DNA covalent cross-linking repair"/>
    <property type="evidence" value="ECO:0007669"/>
    <property type="project" value="InterPro"/>
</dbReference>
<dbReference type="PANTHER" id="PTHR13604:SF0">
    <property type="entry name" value="ABASIC SITE PROCESSING PROTEIN HMCES"/>
    <property type="match status" value="1"/>
</dbReference>
<keyword evidence="7" id="KW-0456">Lyase</keyword>
<keyword evidence="2 8" id="KW-0645">Protease</keyword>
<dbReference type="KEGG" id="pstu:UIB01_09745"/>
<dbReference type="EC" id="3.4.-.-" evidence="8"/>
<keyword evidence="6" id="KW-0238">DNA-binding</keyword>
<evidence type="ECO:0000256" key="3">
    <source>
        <dbReference type="ARBA" id="ARBA00022763"/>
    </source>
</evidence>
<proteinExistence type="inferred from homology"/>
<dbReference type="EMBL" id="CP007509">
    <property type="protein sequence ID" value="AHY42748.1"/>
    <property type="molecule type" value="Genomic_DNA"/>
</dbReference>
<evidence type="ECO:0000256" key="6">
    <source>
        <dbReference type="ARBA" id="ARBA00023125"/>
    </source>
</evidence>
<dbReference type="PATRIC" id="fig|316.97.peg.1949"/>
<dbReference type="InterPro" id="IPR003738">
    <property type="entry name" value="SRAP"/>
</dbReference>
<name>A0A023WRI4_STUST</name>
<dbReference type="AlphaFoldDB" id="A0A023WRI4"/>
<comment type="similarity">
    <text evidence="1 8">Belongs to the SOS response-associated peptidase family.</text>
</comment>
<evidence type="ECO:0000256" key="1">
    <source>
        <dbReference type="ARBA" id="ARBA00008136"/>
    </source>
</evidence>
<dbReference type="Gene3D" id="3.90.1680.10">
    <property type="entry name" value="SOS response associated peptidase-like"/>
    <property type="match status" value="1"/>
</dbReference>
<dbReference type="Proteomes" id="UP000025238">
    <property type="component" value="Chromosome"/>
</dbReference>
<dbReference type="SUPFAM" id="SSF143081">
    <property type="entry name" value="BB1717-like"/>
    <property type="match status" value="1"/>
</dbReference>
<gene>
    <name evidence="9" type="ORF">UIB01_09745</name>
</gene>
<dbReference type="GO" id="GO:0016829">
    <property type="term" value="F:lyase activity"/>
    <property type="evidence" value="ECO:0007669"/>
    <property type="project" value="UniProtKB-KW"/>
</dbReference>
<dbReference type="GO" id="GO:0003697">
    <property type="term" value="F:single-stranded DNA binding"/>
    <property type="evidence" value="ECO:0007669"/>
    <property type="project" value="InterPro"/>
</dbReference>
<dbReference type="GO" id="GO:0008233">
    <property type="term" value="F:peptidase activity"/>
    <property type="evidence" value="ECO:0007669"/>
    <property type="project" value="UniProtKB-KW"/>
</dbReference>
<evidence type="ECO:0000256" key="7">
    <source>
        <dbReference type="ARBA" id="ARBA00023239"/>
    </source>
</evidence>
<reference evidence="9 10" key="1">
    <citation type="submission" date="2014-03" db="EMBL/GenBank/DDBJ databases">
        <title>Complete genome sequence of Pseudomonas stutzeri 19SMN4.</title>
        <authorList>
            <person name="Brunet-Galmes I."/>
            <person name="Nogales B."/>
            <person name="Busquets A."/>
            <person name="Pena A."/>
            <person name="Gomila M."/>
            <person name="Garcia-Valdes E."/>
            <person name="Lalucat J."/>
            <person name="Bennasar A."/>
            <person name="Bosch R."/>
        </authorList>
    </citation>
    <scope>NUCLEOTIDE SEQUENCE [LARGE SCALE GENOMIC DNA]</scope>
    <source>
        <strain evidence="9 10">19SMN4</strain>
    </source>
</reference>
<dbReference type="Pfam" id="PF02586">
    <property type="entry name" value="SRAP"/>
    <property type="match status" value="1"/>
</dbReference>
<accession>A0A023WRI4</accession>
<keyword evidence="3" id="KW-0227">DNA damage</keyword>
<evidence type="ECO:0000256" key="5">
    <source>
        <dbReference type="ARBA" id="ARBA00023124"/>
    </source>
</evidence>
<evidence type="ECO:0000256" key="4">
    <source>
        <dbReference type="ARBA" id="ARBA00022801"/>
    </source>
</evidence>
<evidence type="ECO:0000256" key="2">
    <source>
        <dbReference type="ARBA" id="ARBA00022670"/>
    </source>
</evidence>
<evidence type="ECO:0000313" key="9">
    <source>
        <dbReference type="EMBL" id="AHY42748.1"/>
    </source>
</evidence>
<protein>
    <recommendedName>
        <fullName evidence="8">Abasic site processing protein</fullName>
        <ecNumber evidence="8">3.4.-.-</ecNumber>
    </recommendedName>
</protein>
<dbReference type="InterPro" id="IPR036590">
    <property type="entry name" value="SRAP-like"/>
</dbReference>